<reference evidence="1 2" key="1">
    <citation type="journal article" date="2019" name="Sci. Rep.">
        <title>Orb-weaving spider Araneus ventricosus genome elucidates the spidroin gene catalogue.</title>
        <authorList>
            <person name="Kono N."/>
            <person name="Nakamura H."/>
            <person name="Ohtoshi R."/>
            <person name="Moran D.A.P."/>
            <person name="Shinohara A."/>
            <person name="Yoshida Y."/>
            <person name="Fujiwara M."/>
            <person name="Mori M."/>
            <person name="Tomita M."/>
            <person name="Arakawa K."/>
        </authorList>
    </citation>
    <scope>NUCLEOTIDE SEQUENCE [LARGE SCALE GENOMIC DNA]</scope>
</reference>
<dbReference type="AlphaFoldDB" id="A0A4Y2CLS7"/>
<accession>A0A4Y2CLS7</accession>
<gene>
    <name evidence="1" type="ORF">AVEN_44827_1</name>
</gene>
<dbReference type="Proteomes" id="UP000499080">
    <property type="component" value="Unassembled WGS sequence"/>
</dbReference>
<protein>
    <submittedName>
        <fullName evidence="1">Uncharacterized protein</fullName>
    </submittedName>
</protein>
<keyword evidence="2" id="KW-1185">Reference proteome</keyword>
<dbReference type="EMBL" id="BGPR01000206">
    <property type="protein sequence ID" value="GBM04688.1"/>
    <property type="molecule type" value="Genomic_DNA"/>
</dbReference>
<proteinExistence type="predicted"/>
<evidence type="ECO:0000313" key="2">
    <source>
        <dbReference type="Proteomes" id="UP000499080"/>
    </source>
</evidence>
<organism evidence="1 2">
    <name type="scientific">Araneus ventricosus</name>
    <name type="common">Orbweaver spider</name>
    <name type="synonym">Epeira ventricosa</name>
    <dbReference type="NCBI Taxonomy" id="182803"/>
    <lineage>
        <taxon>Eukaryota</taxon>
        <taxon>Metazoa</taxon>
        <taxon>Ecdysozoa</taxon>
        <taxon>Arthropoda</taxon>
        <taxon>Chelicerata</taxon>
        <taxon>Arachnida</taxon>
        <taxon>Araneae</taxon>
        <taxon>Araneomorphae</taxon>
        <taxon>Entelegynae</taxon>
        <taxon>Araneoidea</taxon>
        <taxon>Araneidae</taxon>
        <taxon>Araneus</taxon>
    </lineage>
</organism>
<evidence type="ECO:0000313" key="1">
    <source>
        <dbReference type="EMBL" id="GBM04688.1"/>
    </source>
</evidence>
<name>A0A4Y2CLS7_ARAVE</name>
<comment type="caution">
    <text evidence="1">The sequence shown here is derived from an EMBL/GenBank/DDBJ whole genome shotgun (WGS) entry which is preliminary data.</text>
</comment>
<sequence>MHRNLTTGPNFGESHATFPAPPPLSIVCLLIPLSDLNGQRESPDTGVCLSPVWGNPLGKVSMTAPSGVGSLMSLDGLLEGWDNGNKRKASPGGRY</sequence>